<protein>
    <submittedName>
        <fullName evidence="2">Oxidoreductase</fullName>
    </submittedName>
</protein>
<dbReference type="EMBL" id="LAPT01000093">
    <property type="protein sequence ID" value="PXF29917.1"/>
    <property type="molecule type" value="Genomic_DNA"/>
</dbReference>
<gene>
    <name evidence="2" type="ORF">WH50_18375</name>
</gene>
<dbReference type="InterPro" id="IPR036291">
    <property type="entry name" value="NAD(P)-bd_dom_sf"/>
</dbReference>
<keyword evidence="3" id="KW-1185">Reference proteome</keyword>
<dbReference type="Pfam" id="PF13561">
    <property type="entry name" value="adh_short_C2"/>
    <property type="match status" value="1"/>
</dbReference>
<comment type="similarity">
    <text evidence="1">Belongs to the short-chain dehydrogenases/reductases (SDR) family.</text>
</comment>
<comment type="caution">
    <text evidence="2">The sequence shown here is derived from an EMBL/GenBank/DDBJ whole genome shotgun (WGS) entry which is preliminary data.</text>
</comment>
<organism evidence="2 3">
    <name type="scientific">Pokkaliibacter plantistimulans</name>
    <dbReference type="NCBI Taxonomy" id="1635171"/>
    <lineage>
        <taxon>Bacteria</taxon>
        <taxon>Pseudomonadati</taxon>
        <taxon>Pseudomonadota</taxon>
        <taxon>Gammaproteobacteria</taxon>
        <taxon>Oceanospirillales</taxon>
        <taxon>Balneatrichaceae</taxon>
        <taxon>Pokkaliibacter</taxon>
    </lineage>
</organism>
<dbReference type="InterPro" id="IPR002347">
    <property type="entry name" value="SDR_fam"/>
</dbReference>
<dbReference type="Gene3D" id="3.40.50.720">
    <property type="entry name" value="NAD(P)-binding Rossmann-like Domain"/>
    <property type="match status" value="1"/>
</dbReference>
<reference evidence="2 3" key="1">
    <citation type="submission" date="2015-03" db="EMBL/GenBank/DDBJ databases">
        <authorList>
            <person name="Krishnan R."/>
            <person name="Midha S."/>
            <person name="Patil P.B."/>
            <person name="Rameshkumar N."/>
        </authorList>
    </citation>
    <scope>NUCLEOTIDE SEQUENCE [LARGE SCALE GENOMIC DNA]</scope>
    <source>
        <strain evidence="2 3">L1E11</strain>
    </source>
</reference>
<dbReference type="RefSeq" id="WP_110188803.1">
    <property type="nucleotide sequence ID" value="NZ_CP177354.1"/>
</dbReference>
<dbReference type="PROSITE" id="PS00061">
    <property type="entry name" value="ADH_SHORT"/>
    <property type="match status" value="1"/>
</dbReference>
<dbReference type="PRINTS" id="PR00081">
    <property type="entry name" value="GDHRDH"/>
</dbReference>
<dbReference type="Proteomes" id="UP000248090">
    <property type="component" value="Unassembled WGS sequence"/>
</dbReference>
<evidence type="ECO:0000313" key="3">
    <source>
        <dbReference type="Proteomes" id="UP000248090"/>
    </source>
</evidence>
<dbReference type="SUPFAM" id="SSF51735">
    <property type="entry name" value="NAD(P)-binding Rossmann-fold domains"/>
    <property type="match status" value="1"/>
</dbReference>
<name>A0ABX5LTD7_9GAMM</name>
<accession>A0ABX5LTD7</accession>
<dbReference type="PANTHER" id="PTHR43943">
    <property type="entry name" value="DEHYDROGENASE/REDUCTASE (SDR FAMILY) MEMBER 4"/>
    <property type="match status" value="1"/>
</dbReference>
<evidence type="ECO:0000313" key="2">
    <source>
        <dbReference type="EMBL" id="PXF29917.1"/>
    </source>
</evidence>
<proteinExistence type="inferred from homology"/>
<evidence type="ECO:0000256" key="1">
    <source>
        <dbReference type="ARBA" id="ARBA00006484"/>
    </source>
</evidence>
<dbReference type="InterPro" id="IPR020904">
    <property type="entry name" value="Sc_DH/Rdtase_CS"/>
</dbReference>
<sequence length="263" mass="28141">MKIELYDKIALVTGSTAGIGYAIARGLAATGAEVVINGRTQARVDEAVARLKEDGYGRVTGVVADVSNADGCRELIHQVPHADILINNMGIFSPQGFFDISDEEWEQFFQANVMSAVRLSRYYAQLMQKQHWGRIQFLSSESALQIPVEMVHYGVTKTALLAVSRGLAETLSGSGVTVNAVLPGPTKSEGVSVFLDKMAAEQGVSVAEMEASFIREHRPTSLIGRFASVEEVANLCVYLASQQASATTGAAMRVDGGVVRSIA</sequence>
<dbReference type="PANTHER" id="PTHR43943:SF2">
    <property type="entry name" value="DEHYDROGENASE_REDUCTASE 4"/>
    <property type="match status" value="1"/>
</dbReference>